<feature type="domain" description="TonB C-terminal" evidence="5">
    <location>
        <begin position="204"/>
        <end position="292"/>
    </location>
</feature>
<dbReference type="GO" id="GO:0055085">
    <property type="term" value="P:transmembrane transport"/>
    <property type="evidence" value="ECO:0007669"/>
    <property type="project" value="InterPro"/>
</dbReference>
<evidence type="ECO:0000256" key="3">
    <source>
        <dbReference type="ARBA" id="ARBA00022989"/>
    </source>
</evidence>
<evidence type="ECO:0000313" key="6">
    <source>
        <dbReference type="EMBL" id="PHN07253.1"/>
    </source>
</evidence>
<name>A0A2D0NHK7_FLAN2</name>
<dbReference type="EMBL" id="PDUD01000010">
    <property type="protein sequence ID" value="PHN07253.1"/>
    <property type="molecule type" value="Genomic_DNA"/>
</dbReference>
<evidence type="ECO:0000313" key="7">
    <source>
        <dbReference type="Proteomes" id="UP000223913"/>
    </source>
</evidence>
<reference evidence="6 7" key="1">
    <citation type="submission" date="2017-10" db="EMBL/GenBank/DDBJ databases">
        <title>The draft genome sequence of Lewinella nigricans NBRC 102662.</title>
        <authorList>
            <person name="Wang K."/>
        </authorList>
    </citation>
    <scope>NUCLEOTIDE SEQUENCE [LARGE SCALE GENOMIC DNA]</scope>
    <source>
        <strain evidence="6 7">NBRC 102662</strain>
    </source>
</reference>
<accession>A0A2D0NHK7</accession>
<sequence>MNNMSRSVSLLTTLWMVCTFLQCTIQKDHLQLQSLAESDQKDRIENNPRTSVNDVQRLKEVYHLLDSLELRTANDHFHAAIVLQHGEKPEDFLKANELAQKAVALDPDMADAKTLIAQSMDRYLVNTNRPQHYGTQRTTLGDLDYLHPIDTTAVTDAERRALGVSTLEEKLQYFNKMHRRQETDISAYYVTDSLYHAYYPEVRAELIGTFDELLARIEYPEEALKNDISGKVLVEYTIDKDGSTKDIMVADGIGYGCDEEAKRIISLARYKNFMGQDIQRRTRIPFVIQDRK</sequence>
<dbReference type="InterPro" id="IPR006260">
    <property type="entry name" value="TonB/TolA_C"/>
</dbReference>
<evidence type="ECO:0000256" key="4">
    <source>
        <dbReference type="ARBA" id="ARBA00023136"/>
    </source>
</evidence>
<gene>
    <name evidence="6" type="ORF">CRP01_06385</name>
</gene>
<dbReference type="Proteomes" id="UP000223913">
    <property type="component" value="Unassembled WGS sequence"/>
</dbReference>
<dbReference type="InterPro" id="IPR037682">
    <property type="entry name" value="TonB_C"/>
</dbReference>
<dbReference type="PROSITE" id="PS52015">
    <property type="entry name" value="TONB_CTD"/>
    <property type="match status" value="1"/>
</dbReference>
<evidence type="ECO:0000259" key="5">
    <source>
        <dbReference type="PROSITE" id="PS52015"/>
    </source>
</evidence>
<keyword evidence="2" id="KW-0812">Transmembrane</keyword>
<dbReference type="GO" id="GO:0016020">
    <property type="term" value="C:membrane"/>
    <property type="evidence" value="ECO:0007669"/>
    <property type="project" value="UniProtKB-SubCell"/>
</dbReference>
<evidence type="ECO:0000256" key="1">
    <source>
        <dbReference type="ARBA" id="ARBA00004167"/>
    </source>
</evidence>
<keyword evidence="3" id="KW-1133">Transmembrane helix</keyword>
<dbReference type="AlphaFoldDB" id="A0A2D0NHK7"/>
<dbReference type="Gene3D" id="3.30.1150.10">
    <property type="match status" value="1"/>
</dbReference>
<comment type="caution">
    <text evidence="6">The sequence shown here is derived from an EMBL/GenBank/DDBJ whole genome shotgun (WGS) entry which is preliminary data.</text>
</comment>
<keyword evidence="7" id="KW-1185">Reference proteome</keyword>
<keyword evidence="4" id="KW-0472">Membrane</keyword>
<dbReference type="NCBIfam" id="TIGR01352">
    <property type="entry name" value="tonB_Cterm"/>
    <property type="match status" value="1"/>
</dbReference>
<dbReference type="SUPFAM" id="SSF74653">
    <property type="entry name" value="TolA/TonB C-terminal domain"/>
    <property type="match status" value="1"/>
</dbReference>
<protein>
    <recommendedName>
        <fullName evidence="5">TonB C-terminal domain-containing protein</fullName>
    </recommendedName>
</protein>
<dbReference type="Pfam" id="PF03544">
    <property type="entry name" value="TonB_C"/>
    <property type="match status" value="1"/>
</dbReference>
<organism evidence="6 7">
    <name type="scientific">Flavilitoribacter nigricans (strain ATCC 23147 / DSM 23189 / NBRC 102662 / NCIMB 1420 / SS-2)</name>
    <name type="common">Lewinella nigricans</name>
    <dbReference type="NCBI Taxonomy" id="1122177"/>
    <lineage>
        <taxon>Bacteria</taxon>
        <taxon>Pseudomonadati</taxon>
        <taxon>Bacteroidota</taxon>
        <taxon>Saprospiria</taxon>
        <taxon>Saprospirales</taxon>
        <taxon>Lewinellaceae</taxon>
        <taxon>Flavilitoribacter</taxon>
    </lineage>
</organism>
<dbReference type="OrthoDB" id="1164858at2"/>
<evidence type="ECO:0000256" key="2">
    <source>
        <dbReference type="ARBA" id="ARBA00022692"/>
    </source>
</evidence>
<comment type="subcellular location">
    <subcellularLocation>
        <location evidence="1">Membrane</location>
        <topology evidence="1">Single-pass membrane protein</topology>
    </subcellularLocation>
</comment>
<proteinExistence type="predicted"/>